<gene>
    <name evidence="2" type="ORF">JQS43_14330</name>
</gene>
<evidence type="ECO:0000313" key="2">
    <source>
        <dbReference type="EMBL" id="QSB12857.1"/>
    </source>
</evidence>
<dbReference type="InterPro" id="IPR023809">
    <property type="entry name" value="Thiopep_bacteriocin_synth_dom"/>
</dbReference>
<dbReference type="Proteomes" id="UP000662857">
    <property type="component" value="Chromosome"/>
</dbReference>
<dbReference type="EMBL" id="CP070499">
    <property type="protein sequence ID" value="QSB12857.1"/>
    <property type="molecule type" value="Genomic_DNA"/>
</dbReference>
<dbReference type="AlphaFoldDB" id="A0A895Y590"/>
<keyword evidence="3" id="KW-1185">Reference proteome</keyword>
<proteinExistence type="predicted"/>
<evidence type="ECO:0000313" key="3">
    <source>
        <dbReference type="Proteomes" id="UP000662857"/>
    </source>
</evidence>
<dbReference type="Pfam" id="PF14028">
    <property type="entry name" value="Lant_dehydr_C"/>
    <property type="match status" value="1"/>
</dbReference>
<protein>
    <submittedName>
        <fullName evidence="2">Thiopeptide-type bacteriocin biosynthesis protein</fullName>
    </submittedName>
</protein>
<dbReference type="NCBIfam" id="TIGR03891">
    <property type="entry name" value="thiopep_ocin"/>
    <property type="match status" value="1"/>
</dbReference>
<dbReference type="RefSeq" id="WP_239674901.1">
    <property type="nucleotide sequence ID" value="NZ_CP070499.1"/>
</dbReference>
<organism evidence="2 3">
    <name type="scientific">Natronosporangium hydrolyticum</name>
    <dbReference type="NCBI Taxonomy" id="2811111"/>
    <lineage>
        <taxon>Bacteria</taxon>
        <taxon>Bacillati</taxon>
        <taxon>Actinomycetota</taxon>
        <taxon>Actinomycetes</taxon>
        <taxon>Micromonosporales</taxon>
        <taxon>Micromonosporaceae</taxon>
        <taxon>Natronosporangium</taxon>
    </lineage>
</organism>
<dbReference type="KEGG" id="nhy:JQS43_14330"/>
<name>A0A895Y590_9ACTN</name>
<evidence type="ECO:0000259" key="1">
    <source>
        <dbReference type="Pfam" id="PF14028"/>
    </source>
</evidence>
<accession>A0A895Y590</accession>
<sequence>MTPPLWRQFDIEFPDYSRAEPAAVTHLAPLLTTTEADGLIDGWWFIRKRPCWRMRYLPTDNPPTIQEHLRAALGRLQQAQHITRATEVIYEPETRAFGGPEAMAVAHQLWHRDSRNLLAHLAATTDEPARHRRELPLLLYSTMLRAAGLDWYEQGDVWARVARSRPPAAVGDRPNLTATMRRLLTVDTDDLTRSSRATAGLADWTAAYADAGRNLARLNAGGFLERGLRHVLAHHIVFAFNRIGLPAATQAVLAATASEVFFDDPPQPQHPRSASAGLS</sequence>
<reference evidence="2" key="1">
    <citation type="submission" date="2021-02" db="EMBL/GenBank/DDBJ databases">
        <title>Natrosporangium hydrolyticum gen. nov., sp. nov, a haloalkaliphilic actinobacterium from a soda solonchak soil.</title>
        <authorList>
            <person name="Sorokin D.Y."/>
            <person name="Khijniak T.V."/>
            <person name="Zakharycheva A.P."/>
            <person name="Boueva O.V."/>
            <person name="Ariskina E.V."/>
            <person name="Hahnke R.L."/>
            <person name="Bunk B."/>
            <person name="Sproer C."/>
            <person name="Schumann P."/>
            <person name="Evtushenko L.I."/>
            <person name="Kublanov I.V."/>
        </authorList>
    </citation>
    <scope>NUCLEOTIDE SEQUENCE</scope>
    <source>
        <strain evidence="2">DSM 106523</strain>
    </source>
</reference>
<feature type="domain" description="Thiopeptide-type bacteriocin biosynthesis" evidence="1">
    <location>
        <begin position="6"/>
        <end position="258"/>
    </location>
</feature>